<protein>
    <submittedName>
        <fullName evidence="1">Uncharacterized protein</fullName>
    </submittedName>
</protein>
<name>A0A077NAU2_XENBV</name>
<proteinExistence type="predicted"/>
<organism evidence="1 2">
    <name type="scientific">Xenorhabdus bovienii str. puntauvense</name>
    <dbReference type="NCBI Taxonomy" id="1398201"/>
    <lineage>
        <taxon>Bacteria</taxon>
        <taxon>Pseudomonadati</taxon>
        <taxon>Pseudomonadota</taxon>
        <taxon>Gammaproteobacteria</taxon>
        <taxon>Enterobacterales</taxon>
        <taxon>Morganellaceae</taxon>
        <taxon>Xenorhabdus</taxon>
    </lineage>
</organism>
<evidence type="ECO:0000313" key="1">
    <source>
        <dbReference type="EMBL" id="CDG95367.1"/>
    </source>
</evidence>
<sequence length="126" mass="14411">MENIIVFPTGGRLSSKMRRHLERGNLMTRRRLEENIRQSEIKALENIIDQAFGLETEPRKVLTIQRKPQNDSANAIVNLIVLVKENDEQQDPTPSFDNCCMNKAALYSTKTKTRRRLESGGVTARV</sequence>
<accession>A0A077NAU2</accession>
<dbReference type="Proteomes" id="UP000028511">
    <property type="component" value="Unassembled WGS sequence"/>
</dbReference>
<dbReference type="EMBL" id="CBSW010000029">
    <property type="protein sequence ID" value="CDG95367.1"/>
    <property type="molecule type" value="Genomic_DNA"/>
</dbReference>
<reference evidence="1" key="1">
    <citation type="submission" date="2013-07" db="EMBL/GenBank/DDBJ databases">
        <title>Sub-species coevolution in mutualistic symbiosis.</title>
        <authorList>
            <person name="Murfin K."/>
            <person name="Klassen J."/>
            <person name="Lee M."/>
            <person name="Forst S."/>
            <person name="Stock P."/>
            <person name="Goodrich-Blair H."/>
        </authorList>
    </citation>
    <scope>NUCLEOTIDE SEQUENCE [LARGE SCALE GENOMIC DNA]</scope>
    <source>
        <strain evidence="1">Puntauvense</strain>
    </source>
</reference>
<gene>
    <name evidence="1" type="ORF">XBP1_1240004</name>
</gene>
<dbReference type="InterPro" id="IPR057902">
    <property type="entry name" value="N_peptide"/>
</dbReference>
<comment type="caution">
    <text evidence="1">The sequence shown here is derived from an EMBL/GenBank/DDBJ whole genome shotgun (WGS) entry which is preliminary data.</text>
</comment>
<dbReference type="Pfam" id="PF25694">
    <property type="entry name" value="N_peptide"/>
    <property type="match status" value="1"/>
</dbReference>
<evidence type="ECO:0000313" key="2">
    <source>
        <dbReference type="Proteomes" id="UP000028511"/>
    </source>
</evidence>
<dbReference type="HOGENOM" id="CLU_162098_0_0_6"/>
<dbReference type="RefSeq" id="WP_038214940.1">
    <property type="nucleotide sequence ID" value="NZ_CAWLWN010000113.1"/>
</dbReference>
<dbReference type="AlphaFoldDB" id="A0A077NAU2"/>